<dbReference type="PANTHER" id="PTHR43080">
    <property type="entry name" value="CBS DOMAIN-CONTAINING PROTEIN CBSX3, MITOCHONDRIAL"/>
    <property type="match status" value="1"/>
</dbReference>
<dbReference type="SMART" id="SM00116">
    <property type="entry name" value="CBS"/>
    <property type="match status" value="2"/>
</dbReference>
<dbReference type="Proteomes" id="UP000675880">
    <property type="component" value="Unassembled WGS sequence"/>
</dbReference>
<dbReference type="InterPro" id="IPR051257">
    <property type="entry name" value="Diverse_CBS-Domain"/>
</dbReference>
<protein>
    <recommendedName>
        <fullName evidence="3">CBS domain-containing protein</fullName>
    </recommendedName>
</protein>
<dbReference type="InterPro" id="IPR046342">
    <property type="entry name" value="CBS_dom_sf"/>
</dbReference>
<proteinExistence type="predicted"/>
<dbReference type="PROSITE" id="PS51371">
    <property type="entry name" value="CBS"/>
    <property type="match status" value="2"/>
</dbReference>
<sequence>MATVAQIMNKKPQSVGPTTSIRGAAKKMRTLRVSSLLIKKGKNHVGIVTDTDLVRKGLATNQDLGKLTVEQVMTSPLCTIESSQDVDDAQDMMGDLGVRHLAVTKGGAIVGVVSVRDLLMHYKRYAQSKLADKQVYSEPKIGQD</sequence>
<dbReference type="RefSeq" id="WP_213042908.1">
    <property type="nucleotide sequence ID" value="NZ_CAJNBJ010000017.1"/>
</dbReference>
<evidence type="ECO:0000256" key="1">
    <source>
        <dbReference type="ARBA" id="ARBA00023122"/>
    </source>
</evidence>
<feature type="domain" description="CBS" evidence="3">
    <location>
        <begin position="73"/>
        <end position="130"/>
    </location>
</feature>
<dbReference type="EMBL" id="CAJNBJ010000017">
    <property type="protein sequence ID" value="CAE6765481.1"/>
    <property type="molecule type" value="Genomic_DNA"/>
</dbReference>
<evidence type="ECO:0000313" key="4">
    <source>
        <dbReference type="EMBL" id="CAE6765481.1"/>
    </source>
</evidence>
<dbReference type="InterPro" id="IPR000644">
    <property type="entry name" value="CBS_dom"/>
</dbReference>
<dbReference type="PANTHER" id="PTHR43080:SF2">
    <property type="entry name" value="CBS DOMAIN-CONTAINING PROTEIN"/>
    <property type="match status" value="1"/>
</dbReference>
<evidence type="ECO:0000259" key="3">
    <source>
        <dbReference type="PROSITE" id="PS51371"/>
    </source>
</evidence>
<evidence type="ECO:0000256" key="2">
    <source>
        <dbReference type="PROSITE-ProRule" id="PRU00703"/>
    </source>
</evidence>
<organism evidence="4 5">
    <name type="scientific">Nitrospira defluvii</name>
    <dbReference type="NCBI Taxonomy" id="330214"/>
    <lineage>
        <taxon>Bacteria</taxon>
        <taxon>Pseudomonadati</taxon>
        <taxon>Nitrospirota</taxon>
        <taxon>Nitrospiria</taxon>
        <taxon>Nitrospirales</taxon>
        <taxon>Nitrospiraceae</taxon>
        <taxon>Nitrospira</taxon>
    </lineage>
</organism>
<feature type="domain" description="CBS" evidence="3">
    <location>
        <begin position="8"/>
        <end position="64"/>
    </location>
</feature>
<dbReference type="SUPFAM" id="SSF54631">
    <property type="entry name" value="CBS-domain pair"/>
    <property type="match status" value="1"/>
</dbReference>
<name>A0ABM8RQ54_9BACT</name>
<evidence type="ECO:0000313" key="5">
    <source>
        <dbReference type="Proteomes" id="UP000675880"/>
    </source>
</evidence>
<keyword evidence="1 2" id="KW-0129">CBS domain</keyword>
<reference evidence="4 5" key="1">
    <citation type="submission" date="2021-02" db="EMBL/GenBank/DDBJ databases">
        <authorList>
            <person name="Han P."/>
        </authorList>
    </citation>
    <scope>NUCLEOTIDE SEQUENCE [LARGE SCALE GENOMIC DNA]</scope>
    <source>
        <strain evidence="4">Candidatus Nitrospira sp. ZN2</strain>
    </source>
</reference>
<comment type="caution">
    <text evidence="4">The sequence shown here is derived from an EMBL/GenBank/DDBJ whole genome shotgun (WGS) entry which is preliminary data.</text>
</comment>
<dbReference type="Pfam" id="PF00571">
    <property type="entry name" value="CBS"/>
    <property type="match status" value="2"/>
</dbReference>
<accession>A0ABM8RQ54</accession>
<gene>
    <name evidence="4" type="ORF">NSPZN2_40017</name>
</gene>
<dbReference type="Gene3D" id="3.10.580.10">
    <property type="entry name" value="CBS-domain"/>
    <property type="match status" value="1"/>
</dbReference>
<keyword evidence="5" id="KW-1185">Reference proteome</keyword>